<gene>
    <name evidence="2" type="ORF">QVD17_06282</name>
</gene>
<evidence type="ECO:0000256" key="1">
    <source>
        <dbReference type="SAM" id="Phobius"/>
    </source>
</evidence>
<proteinExistence type="predicted"/>
<reference evidence="2" key="1">
    <citation type="journal article" date="2023" name="bioRxiv">
        <title>Improved chromosome-level genome assembly for marigold (Tagetes erecta).</title>
        <authorList>
            <person name="Jiang F."/>
            <person name="Yuan L."/>
            <person name="Wang S."/>
            <person name="Wang H."/>
            <person name="Xu D."/>
            <person name="Wang A."/>
            <person name="Fan W."/>
        </authorList>
    </citation>
    <scope>NUCLEOTIDE SEQUENCE</scope>
    <source>
        <strain evidence="2">WSJ</strain>
        <tissue evidence="2">Leaf</tissue>
    </source>
</reference>
<feature type="transmembrane region" description="Helical" evidence="1">
    <location>
        <begin position="12"/>
        <end position="36"/>
    </location>
</feature>
<accession>A0AAD8LN57</accession>
<dbReference type="Proteomes" id="UP001229421">
    <property type="component" value="Unassembled WGS sequence"/>
</dbReference>
<organism evidence="2 3">
    <name type="scientific">Tagetes erecta</name>
    <name type="common">African marigold</name>
    <dbReference type="NCBI Taxonomy" id="13708"/>
    <lineage>
        <taxon>Eukaryota</taxon>
        <taxon>Viridiplantae</taxon>
        <taxon>Streptophyta</taxon>
        <taxon>Embryophyta</taxon>
        <taxon>Tracheophyta</taxon>
        <taxon>Spermatophyta</taxon>
        <taxon>Magnoliopsida</taxon>
        <taxon>eudicotyledons</taxon>
        <taxon>Gunneridae</taxon>
        <taxon>Pentapetalae</taxon>
        <taxon>asterids</taxon>
        <taxon>campanulids</taxon>
        <taxon>Asterales</taxon>
        <taxon>Asteraceae</taxon>
        <taxon>Asteroideae</taxon>
        <taxon>Heliantheae alliance</taxon>
        <taxon>Tageteae</taxon>
        <taxon>Tagetes</taxon>
    </lineage>
</organism>
<evidence type="ECO:0000313" key="3">
    <source>
        <dbReference type="Proteomes" id="UP001229421"/>
    </source>
</evidence>
<keyword evidence="1" id="KW-1133">Transmembrane helix</keyword>
<keyword evidence="1" id="KW-0812">Transmembrane</keyword>
<keyword evidence="3" id="KW-1185">Reference proteome</keyword>
<evidence type="ECO:0000313" key="2">
    <source>
        <dbReference type="EMBL" id="KAK1440455.1"/>
    </source>
</evidence>
<sequence length="123" mass="14162">MVSSHDSGVLTIYINIYIGSFCFITVLNMYLLPLLYTGSQWFKTVLFTYKRLLQQEVEGHTDIKIVSSSSSKSKRHFKDRMSLTWTLPREVKAISFIKEEGMVLNHDNKVRSNDQGLKVVAKD</sequence>
<protein>
    <submittedName>
        <fullName evidence="2">Uncharacterized protein</fullName>
    </submittedName>
</protein>
<keyword evidence="1" id="KW-0472">Membrane</keyword>
<comment type="caution">
    <text evidence="2">The sequence shown here is derived from an EMBL/GenBank/DDBJ whole genome shotgun (WGS) entry which is preliminary data.</text>
</comment>
<dbReference type="EMBL" id="JAUHHV010000001">
    <property type="protein sequence ID" value="KAK1440455.1"/>
    <property type="molecule type" value="Genomic_DNA"/>
</dbReference>
<name>A0AAD8LN57_TARER</name>
<dbReference type="AlphaFoldDB" id="A0AAD8LN57"/>